<dbReference type="EMBL" id="LRBV02000005">
    <property type="status" value="NOT_ANNOTATED_CDS"/>
    <property type="molecule type" value="Genomic_DNA"/>
</dbReference>
<proteinExistence type="predicted"/>
<reference evidence="1 2" key="1">
    <citation type="journal article" date="2016" name="G3 (Bethesda)">
        <title>First Draft Assembly and Annotation of the Genome of a California Endemic Oak Quercus lobata Nee (Fagaceae).</title>
        <authorList>
            <person name="Sork V.L."/>
            <person name="Fitz-Gibbon S.T."/>
            <person name="Puiu D."/>
            <person name="Crepeau M."/>
            <person name="Gugger P.F."/>
            <person name="Sherman R."/>
            <person name="Stevens K."/>
            <person name="Langley C.H."/>
            <person name="Pellegrini M."/>
            <person name="Salzberg S.L."/>
        </authorList>
    </citation>
    <scope>NUCLEOTIDE SEQUENCE [LARGE SCALE GENOMIC DNA]</scope>
    <source>
        <strain evidence="1 2">cv. SW786</strain>
    </source>
</reference>
<accession>A0A7N2LP38</accession>
<keyword evidence="2" id="KW-1185">Reference proteome</keyword>
<evidence type="ECO:0000313" key="2">
    <source>
        <dbReference type="Proteomes" id="UP000594261"/>
    </source>
</evidence>
<dbReference type="EnsemblPlants" id="QL05p030304:mrna">
    <property type="protein sequence ID" value="QL05p030304:mrna"/>
    <property type="gene ID" value="QL05p030304"/>
</dbReference>
<reference evidence="1" key="2">
    <citation type="submission" date="2021-01" db="UniProtKB">
        <authorList>
            <consortium name="EnsemblPlants"/>
        </authorList>
    </citation>
    <scope>IDENTIFICATION</scope>
</reference>
<organism evidence="1 2">
    <name type="scientific">Quercus lobata</name>
    <name type="common">Valley oak</name>
    <dbReference type="NCBI Taxonomy" id="97700"/>
    <lineage>
        <taxon>Eukaryota</taxon>
        <taxon>Viridiplantae</taxon>
        <taxon>Streptophyta</taxon>
        <taxon>Embryophyta</taxon>
        <taxon>Tracheophyta</taxon>
        <taxon>Spermatophyta</taxon>
        <taxon>Magnoliopsida</taxon>
        <taxon>eudicotyledons</taxon>
        <taxon>Gunneridae</taxon>
        <taxon>Pentapetalae</taxon>
        <taxon>rosids</taxon>
        <taxon>fabids</taxon>
        <taxon>Fagales</taxon>
        <taxon>Fagaceae</taxon>
        <taxon>Quercus</taxon>
    </lineage>
</organism>
<dbReference type="Pfam" id="PF14555">
    <property type="entry name" value="UBA_4"/>
    <property type="match status" value="1"/>
</dbReference>
<name>A0A7N2LP38_QUELO</name>
<dbReference type="Proteomes" id="UP000594261">
    <property type="component" value="Chromosome 5"/>
</dbReference>
<dbReference type="Gene3D" id="1.10.8.10">
    <property type="entry name" value="DNA helicase RuvA subunit, C-terminal domain"/>
    <property type="match status" value="1"/>
</dbReference>
<evidence type="ECO:0000313" key="1">
    <source>
        <dbReference type="EnsemblPlants" id="QL05p030304:mrna"/>
    </source>
</evidence>
<dbReference type="Gramene" id="QL05p030304:mrna">
    <property type="protein sequence ID" value="QL05p030304:mrna"/>
    <property type="gene ID" value="QL05p030304"/>
</dbReference>
<sequence length="99" mass="11025">MDEGLLSTSDKQSMVLFFLEIAGGQTADTAIQFLQATHWKLEEAIQLFFVGNEGGPVVASSQSLAAENVNYLADENTGNLERDTRYKMLEMKYALLYLL</sequence>
<dbReference type="InParanoid" id="A0A7N2LP38"/>
<dbReference type="CDD" id="cd14273">
    <property type="entry name" value="UBA_TAP-C_like"/>
    <property type="match status" value="1"/>
</dbReference>
<dbReference type="InterPro" id="IPR009060">
    <property type="entry name" value="UBA-like_sf"/>
</dbReference>
<protein>
    <submittedName>
        <fullName evidence="1">Uncharacterized protein</fullName>
    </submittedName>
</protein>
<dbReference type="SUPFAM" id="SSF46934">
    <property type="entry name" value="UBA-like"/>
    <property type="match status" value="1"/>
</dbReference>
<dbReference type="AlphaFoldDB" id="A0A7N2LP38"/>